<feature type="region of interest" description="Disordered" evidence="1">
    <location>
        <begin position="223"/>
        <end position="277"/>
    </location>
</feature>
<dbReference type="EMBL" id="JAVHNS010000013">
    <property type="protein sequence ID" value="KAK6337552.1"/>
    <property type="molecule type" value="Genomic_DNA"/>
</dbReference>
<dbReference type="Proteomes" id="UP001373714">
    <property type="component" value="Unassembled WGS sequence"/>
</dbReference>
<feature type="compositionally biased region" description="Basic and acidic residues" evidence="1">
    <location>
        <begin position="259"/>
        <end position="277"/>
    </location>
</feature>
<evidence type="ECO:0000313" key="3">
    <source>
        <dbReference type="Proteomes" id="UP001373714"/>
    </source>
</evidence>
<organism evidence="2 3">
    <name type="scientific">Orbilia blumenaviensis</name>
    <dbReference type="NCBI Taxonomy" id="1796055"/>
    <lineage>
        <taxon>Eukaryota</taxon>
        <taxon>Fungi</taxon>
        <taxon>Dikarya</taxon>
        <taxon>Ascomycota</taxon>
        <taxon>Pezizomycotina</taxon>
        <taxon>Orbiliomycetes</taxon>
        <taxon>Orbiliales</taxon>
        <taxon>Orbiliaceae</taxon>
        <taxon>Orbilia</taxon>
    </lineage>
</organism>
<sequence>MKEHSFENRSPSALGRMDIAKRANDDVSELVPAFAKICNSTANTLLMTPRDYAARDRYLHGGQPIYGGGQYKDWARDIQRFERTYPPHIAMTIVVGGITDHLQQCEVCGCEMDENGDLTGMLIGAEINDSDCDEEAADDCNIYYGCTCILEVNDMKRGRRGKAGERVLRIDDKVHQGTQRTKWAVPGPQEPYYLEGQGLPERGASYLDYLALEGVNLAALNSVGPSRYRSGRPSKGSVFGFSKRNVDEDRFSPVPASSKDGDKQGKKQTSEGGDSHA</sequence>
<evidence type="ECO:0000313" key="2">
    <source>
        <dbReference type="EMBL" id="KAK6337552.1"/>
    </source>
</evidence>
<keyword evidence="3" id="KW-1185">Reference proteome</keyword>
<protein>
    <submittedName>
        <fullName evidence="2">Uncharacterized protein</fullName>
    </submittedName>
</protein>
<name>A0AAV9UAJ5_9PEZI</name>
<evidence type="ECO:0000256" key="1">
    <source>
        <dbReference type="SAM" id="MobiDB-lite"/>
    </source>
</evidence>
<dbReference type="AlphaFoldDB" id="A0AAV9UAJ5"/>
<reference evidence="2 3" key="1">
    <citation type="submission" date="2019-10" db="EMBL/GenBank/DDBJ databases">
        <authorList>
            <person name="Palmer J.M."/>
        </authorList>
    </citation>
    <scope>NUCLEOTIDE SEQUENCE [LARGE SCALE GENOMIC DNA]</scope>
    <source>
        <strain evidence="2 3">TWF730</strain>
    </source>
</reference>
<proteinExistence type="predicted"/>
<gene>
    <name evidence="2" type="ORF">TWF730_002949</name>
</gene>
<accession>A0AAV9UAJ5</accession>
<comment type="caution">
    <text evidence="2">The sequence shown here is derived from an EMBL/GenBank/DDBJ whole genome shotgun (WGS) entry which is preliminary data.</text>
</comment>